<dbReference type="OrthoDB" id="9794208at2"/>
<keyword evidence="4" id="KW-1185">Reference proteome</keyword>
<keyword evidence="1 3" id="KW-0489">Methyltransferase</keyword>
<dbReference type="InterPro" id="IPR003788">
    <property type="entry name" value="NDUFAF7"/>
</dbReference>
<dbReference type="SUPFAM" id="SSF53335">
    <property type="entry name" value="S-adenosyl-L-methionine-dependent methyltransferases"/>
    <property type="match status" value="1"/>
</dbReference>
<evidence type="ECO:0000313" key="3">
    <source>
        <dbReference type="EMBL" id="AUD79580.1"/>
    </source>
</evidence>
<evidence type="ECO:0000256" key="1">
    <source>
        <dbReference type="ARBA" id="ARBA00022603"/>
    </source>
</evidence>
<proteinExistence type="predicted"/>
<dbReference type="InterPro" id="IPR029063">
    <property type="entry name" value="SAM-dependent_MTases_sf"/>
</dbReference>
<dbReference type="Gene3D" id="3.40.50.12710">
    <property type="match status" value="1"/>
</dbReference>
<name>A0A2K9AA29_9GAMM</name>
<dbReference type="GO" id="GO:0032259">
    <property type="term" value="P:methylation"/>
    <property type="evidence" value="ECO:0007669"/>
    <property type="project" value="UniProtKB-KW"/>
</dbReference>
<keyword evidence="2 3" id="KW-0808">Transferase</keyword>
<dbReference type="EMBL" id="CP025120">
    <property type="protein sequence ID" value="AUD79580.1"/>
    <property type="molecule type" value="Genomic_DNA"/>
</dbReference>
<dbReference type="PANTHER" id="PTHR12049">
    <property type="entry name" value="PROTEIN ARGININE METHYLTRANSFERASE NDUFAF7, MITOCHONDRIAL"/>
    <property type="match status" value="1"/>
</dbReference>
<accession>A0A2K9AA29</accession>
<dbReference type="AlphaFoldDB" id="A0A2K9AA29"/>
<evidence type="ECO:0000313" key="4">
    <source>
        <dbReference type="Proteomes" id="UP000232693"/>
    </source>
</evidence>
<organism evidence="3 4">
    <name type="scientific">Kangiella profundi</name>
    <dbReference type="NCBI Taxonomy" id="1561924"/>
    <lineage>
        <taxon>Bacteria</taxon>
        <taxon>Pseudomonadati</taxon>
        <taxon>Pseudomonadota</taxon>
        <taxon>Gammaproteobacteria</taxon>
        <taxon>Kangiellales</taxon>
        <taxon>Kangiellaceae</taxon>
        <taxon>Kangiella</taxon>
    </lineage>
</organism>
<dbReference type="InterPro" id="IPR038375">
    <property type="entry name" value="NDUFAF7_sf"/>
</dbReference>
<dbReference type="PANTHER" id="PTHR12049:SF7">
    <property type="entry name" value="PROTEIN ARGININE METHYLTRANSFERASE NDUFAF7, MITOCHONDRIAL"/>
    <property type="match status" value="1"/>
</dbReference>
<sequence>MVHFLKDYPTYFEWLTQQCRLLKVPLVNGVQGKASYRLSQTIAGEIEKQGALPFSQFMHHALYEPGLGYYSAGSHKLGEGGDFVTAPELSPLFAQTLSKSFIKVFEQSEAQVLELGAGSGAFAVELMKELEIHNNLPQGYCILEVSADLKQRQRQAIEQSIPHLANRFEWLDRLPEEFSGVIFANEVVDALPVDLVRKQKSQLQKAHVKLDDSGYRFSWQETEAIQEVNSYLKHWPHGYITEHHLQTEYWLEGLVECLSKGAIILIDYGYSADEYYEPHRAQGTLQCYYQQHKHQNPLLLPGLQDITASVNFSQIAYATHKRGAEIVGYCEQALFLMSSGIEQQAAKLAENLGSDTMAQVKISQQLKKLLMPDEMGENCKVLVAAKNCPVQLQGFALSNKLHRL</sequence>
<reference evidence="3 4" key="1">
    <citation type="submission" date="2017-12" db="EMBL/GenBank/DDBJ databases">
        <title>Kangiella profundi FT102 completed genome.</title>
        <authorList>
            <person name="Xu J."/>
            <person name="Wang J."/>
            <person name="Lu Y."/>
        </authorList>
    </citation>
    <scope>NUCLEOTIDE SEQUENCE [LARGE SCALE GENOMIC DNA]</scope>
    <source>
        <strain evidence="3 4">FT102</strain>
    </source>
</reference>
<gene>
    <name evidence="3" type="ORF">CW740_10140</name>
</gene>
<dbReference type="GO" id="GO:0035243">
    <property type="term" value="F:protein-arginine omega-N symmetric methyltransferase activity"/>
    <property type="evidence" value="ECO:0007669"/>
    <property type="project" value="TreeGrafter"/>
</dbReference>
<dbReference type="KEGG" id="kpd:CW740_10140"/>
<dbReference type="Pfam" id="PF02636">
    <property type="entry name" value="Methyltransf_28"/>
    <property type="match status" value="1"/>
</dbReference>
<dbReference type="RefSeq" id="WP_106647387.1">
    <property type="nucleotide sequence ID" value="NZ_BMGO01000001.1"/>
</dbReference>
<evidence type="ECO:0000256" key="2">
    <source>
        <dbReference type="ARBA" id="ARBA00022679"/>
    </source>
</evidence>
<dbReference type="Proteomes" id="UP000232693">
    <property type="component" value="Chromosome"/>
</dbReference>
<protein>
    <submittedName>
        <fullName evidence="3">SAM-dependent methyltransferase</fullName>
    </submittedName>
</protein>